<reference evidence="1 2" key="1">
    <citation type="submission" date="2016-10" db="EMBL/GenBank/DDBJ databases">
        <authorList>
            <person name="de Groot N.N."/>
        </authorList>
    </citation>
    <scope>NUCLEOTIDE SEQUENCE [LARGE SCALE GENOMIC DNA]</scope>
    <source>
        <strain evidence="1 2">DSM 5885</strain>
    </source>
</reference>
<gene>
    <name evidence="1" type="ORF">SAMN05660652_03207</name>
</gene>
<protein>
    <submittedName>
        <fullName evidence="1">Uncharacterized protein</fullName>
    </submittedName>
</protein>
<dbReference type="AlphaFoldDB" id="A0A1G8JGP8"/>
<sequence length="617" mass="64620">MAAENQEYLVVHVAPAGLTIADRRTGEDGKSLAGHMWFTLTSAEGVSSDYGFAPDESHGNMPFAPGYVYRDDGRVYKIDGENAGKVYSSRQVPITHEQYLAIESFATSVVLRDTNGDGIVEQRERTVKDADGGKTVDLRTLNADGSLAREAWTTTSADGVAIDVLRDTNGDGIVEQRERTVKDADGGKTVDLRTLNADGSLARETWTTTSADGLTVDVRRDTNGDGIVEQREHTVKDTDGGKTVDLQTLNADGSLARETWTMTNADGTNILTERDSNGDGTIEQEEFVVRDDQGVQVSIENYDAAGMLTSASTKTTSADGLTLLTERDTNGDGAVEQSTQAVTAADGGKSNDVRNFSADGSLKSEVLTTTAADGAQTSRYALAASGAQTLEGGGHRLAVGTSGNNALAGNDAVTLIIGGAGNDTMTLGSGTNVLAFDVGDGKDTVRASAGEHNVLSLGGALTPDALSFSKSGDALVLGVGENDAISFRDWYASPANRCLKTLQLIVDDQLGVPENLRTCTVETFDFNALADRFDQARAADPAVRAWQLSNTLFDACMGTGKTTALGGDLAYQYALRGTLSGMDIAAATAVLADPQFGRSAQTVSSWGAISGGTAPLR</sequence>
<dbReference type="Proteomes" id="UP000198607">
    <property type="component" value="Unassembled WGS sequence"/>
</dbReference>
<dbReference type="InterPro" id="IPR011049">
    <property type="entry name" value="Serralysin-like_metalloprot_C"/>
</dbReference>
<keyword evidence="2" id="KW-1185">Reference proteome</keyword>
<dbReference type="STRING" id="83767.SAMN05660652_03207"/>
<dbReference type="SUPFAM" id="SSF51120">
    <property type="entry name" value="beta-Roll"/>
    <property type="match status" value="1"/>
</dbReference>
<proteinExistence type="predicted"/>
<dbReference type="EMBL" id="FNCY01000016">
    <property type="protein sequence ID" value="SDI30454.1"/>
    <property type="molecule type" value="Genomic_DNA"/>
</dbReference>
<evidence type="ECO:0000313" key="2">
    <source>
        <dbReference type="Proteomes" id="UP000198607"/>
    </source>
</evidence>
<evidence type="ECO:0000313" key="1">
    <source>
        <dbReference type="EMBL" id="SDI30454.1"/>
    </source>
</evidence>
<organism evidence="1 2">
    <name type="scientific">Propionivibrio dicarboxylicus</name>
    <dbReference type="NCBI Taxonomy" id="83767"/>
    <lineage>
        <taxon>Bacteria</taxon>
        <taxon>Pseudomonadati</taxon>
        <taxon>Pseudomonadota</taxon>
        <taxon>Betaproteobacteria</taxon>
        <taxon>Rhodocyclales</taxon>
        <taxon>Rhodocyclaceae</taxon>
        <taxon>Propionivibrio</taxon>
    </lineage>
</organism>
<dbReference type="Gene3D" id="3.90.930.1">
    <property type="match status" value="2"/>
</dbReference>
<accession>A0A1G8JGP8</accession>
<dbReference type="InterPro" id="IPR018247">
    <property type="entry name" value="EF_Hand_1_Ca_BS"/>
</dbReference>
<name>A0A1G8JGP8_9RHOO</name>
<dbReference type="PROSITE" id="PS00018">
    <property type="entry name" value="EF_HAND_1"/>
    <property type="match status" value="1"/>
</dbReference>